<dbReference type="SMART" id="SM00909">
    <property type="entry name" value="Germane"/>
    <property type="match status" value="1"/>
</dbReference>
<reference evidence="3 4" key="1">
    <citation type="submission" date="2018-02" db="EMBL/GenBank/DDBJ databases">
        <title>Genomic Encyclopedia of Archaeal and Bacterial Type Strains, Phase II (KMG-II): from individual species to whole genera.</title>
        <authorList>
            <person name="Goeker M."/>
        </authorList>
    </citation>
    <scope>NUCLEOTIDE SEQUENCE [LARGE SCALE GENOMIC DNA]</scope>
    <source>
        <strain evidence="3 4">DSM 22857</strain>
    </source>
</reference>
<protein>
    <submittedName>
        <fullName evidence="3">Sporulation and spore germination protein</fullName>
    </submittedName>
</protein>
<dbReference type="EMBL" id="PTJD01000012">
    <property type="protein sequence ID" value="PPK92869.1"/>
    <property type="molecule type" value="Genomic_DNA"/>
</dbReference>
<dbReference type="Proteomes" id="UP000239485">
    <property type="component" value="Unassembled WGS sequence"/>
</dbReference>
<proteinExistence type="predicted"/>
<feature type="region of interest" description="Disordered" evidence="1">
    <location>
        <begin position="24"/>
        <end position="54"/>
    </location>
</feature>
<comment type="caution">
    <text evidence="3">The sequence shown here is derived from an EMBL/GenBank/DDBJ whole genome shotgun (WGS) entry which is preliminary data.</text>
</comment>
<dbReference type="Pfam" id="PF10646">
    <property type="entry name" value="Germane"/>
    <property type="match status" value="1"/>
</dbReference>
<dbReference type="AlphaFoldDB" id="A0A2S6IF83"/>
<dbReference type="OrthoDB" id="3774064at2"/>
<dbReference type="PROSITE" id="PS51257">
    <property type="entry name" value="PROKAR_LIPOPROTEIN"/>
    <property type="match status" value="1"/>
</dbReference>
<evidence type="ECO:0000259" key="2">
    <source>
        <dbReference type="SMART" id="SM00909"/>
    </source>
</evidence>
<dbReference type="RefSeq" id="WP_158257279.1">
    <property type="nucleotide sequence ID" value="NZ_PTJD01000012.1"/>
</dbReference>
<dbReference type="InterPro" id="IPR019606">
    <property type="entry name" value="GerMN"/>
</dbReference>
<sequence>MRASGPLALAVALVAGGCGAPGPGEPHVLPRSEVPYDLLSPAPEPAPVPSGSPEVAAGPQAYFVDTSGLLVPVSAQVAADPGHGGGSRLDGNGPRRVVARVLARLSAGPDERERARGLASALEPGVELEVLGVDSGTATVEVPPFAQEPTADRLPLVVGQIVLTATSVPGVHTVRLRRDGEVLEVPVPGGARTSALLTAADYAPLTASGTRAVP</sequence>
<name>A0A2S6IF83_9ACTN</name>
<keyword evidence="4" id="KW-1185">Reference proteome</keyword>
<feature type="domain" description="GerMN" evidence="2">
    <location>
        <begin position="98"/>
        <end position="187"/>
    </location>
</feature>
<gene>
    <name evidence="3" type="ORF">CLV92_11242</name>
</gene>
<accession>A0A2S6IF83</accession>
<evidence type="ECO:0000313" key="3">
    <source>
        <dbReference type="EMBL" id="PPK92869.1"/>
    </source>
</evidence>
<evidence type="ECO:0000313" key="4">
    <source>
        <dbReference type="Proteomes" id="UP000239485"/>
    </source>
</evidence>
<organism evidence="3 4">
    <name type="scientific">Kineococcus xinjiangensis</name>
    <dbReference type="NCBI Taxonomy" id="512762"/>
    <lineage>
        <taxon>Bacteria</taxon>
        <taxon>Bacillati</taxon>
        <taxon>Actinomycetota</taxon>
        <taxon>Actinomycetes</taxon>
        <taxon>Kineosporiales</taxon>
        <taxon>Kineosporiaceae</taxon>
        <taxon>Kineococcus</taxon>
    </lineage>
</organism>
<evidence type="ECO:0000256" key="1">
    <source>
        <dbReference type="SAM" id="MobiDB-lite"/>
    </source>
</evidence>